<evidence type="ECO:0000313" key="2">
    <source>
        <dbReference type="EMBL" id="CAI9178396.1"/>
    </source>
</evidence>
<accession>A0ABN9A1V3</accession>
<organism evidence="2 3">
    <name type="scientific">Rangifer tarandus platyrhynchus</name>
    <name type="common">Svalbard reindeer</name>
    <dbReference type="NCBI Taxonomy" id="3082113"/>
    <lineage>
        <taxon>Eukaryota</taxon>
        <taxon>Metazoa</taxon>
        <taxon>Chordata</taxon>
        <taxon>Craniata</taxon>
        <taxon>Vertebrata</taxon>
        <taxon>Euteleostomi</taxon>
        <taxon>Mammalia</taxon>
        <taxon>Eutheria</taxon>
        <taxon>Laurasiatheria</taxon>
        <taxon>Artiodactyla</taxon>
        <taxon>Ruminantia</taxon>
        <taxon>Pecora</taxon>
        <taxon>Cervidae</taxon>
        <taxon>Odocoileinae</taxon>
        <taxon>Rangifer</taxon>
    </lineage>
</organism>
<proteinExistence type="predicted"/>
<keyword evidence="3" id="KW-1185">Reference proteome</keyword>
<reference evidence="2" key="1">
    <citation type="submission" date="2023-04" db="EMBL/GenBank/DDBJ databases">
        <authorList>
            <consortium name="ELIXIR-Norway"/>
        </authorList>
    </citation>
    <scope>NUCLEOTIDE SEQUENCE [LARGE SCALE GENOMIC DNA]</scope>
</reference>
<feature type="compositionally biased region" description="Low complexity" evidence="1">
    <location>
        <begin position="139"/>
        <end position="155"/>
    </location>
</feature>
<dbReference type="Proteomes" id="UP001176941">
    <property type="component" value="Chromosome 7"/>
</dbReference>
<name>A0ABN9A1V3_RANTA</name>
<sequence>MTRGEREAGSGRAAGAGRSGRRTGPGALPGTCPASPRGPAGPWRLRVVAGPGTPLRDAPEASRAPRARSLGRALCLGGRRGRLAGAAPLPDLEGLLRGAGDVDPALAWEACCQPAPDLRFRSQKGRIGESGAGGPRGQSTSESGSLASSAAVGTGDYRAEPSPTGC</sequence>
<feature type="region of interest" description="Disordered" evidence="1">
    <location>
        <begin position="119"/>
        <end position="166"/>
    </location>
</feature>
<evidence type="ECO:0000313" key="3">
    <source>
        <dbReference type="Proteomes" id="UP001176941"/>
    </source>
</evidence>
<dbReference type="EMBL" id="OX459943">
    <property type="protein sequence ID" value="CAI9178396.1"/>
    <property type="molecule type" value="Genomic_DNA"/>
</dbReference>
<feature type="region of interest" description="Disordered" evidence="1">
    <location>
        <begin position="1"/>
        <end position="69"/>
    </location>
</feature>
<gene>
    <name evidence="2" type="ORF">MRATA1EN1_LOCUS27358</name>
</gene>
<evidence type="ECO:0000256" key="1">
    <source>
        <dbReference type="SAM" id="MobiDB-lite"/>
    </source>
</evidence>
<protein>
    <submittedName>
        <fullName evidence="2">Uncharacterized protein</fullName>
    </submittedName>
</protein>